<name>A0ABD3E3Y1_9LAMI</name>
<protein>
    <recommendedName>
        <fullName evidence="2">F-box associated beta-propeller type 1 domain-containing protein</fullName>
    </recommendedName>
</protein>
<evidence type="ECO:0000313" key="4">
    <source>
        <dbReference type="Proteomes" id="UP001632038"/>
    </source>
</evidence>
<dbReference type="InterPro" id="IPR011043">
    <property type="entry name" value="Gal_Oxase/kelch_b-propeller"/>
</dbReference>
<dbReference type="AlphaFoldDB" id="A0ABD3E3Y1"/>
<gene>
    <name evidence="3" type="ORF">CASFOL_005501</name>
</gene>
<dbReference type="PANTHER" id="PTHR31672">
    <property type="entry name" value="BNACNNG10540D PROTEIN"/>
    <property type="match status" value="1"/>
</dbReference>
<dbReference type="InterPro" id="IPR017451">
    <property type="entry name" value="F-box-assoc_interact_dom"/>
</dbReference>
<dbReference type="Proteomes" id="UP001632038">
    <property type="component" value="Unassembled WGS sequence"/>
</dbReference>
<feature type="region of interest" description="Disordered" evidence="1">
    <location>
        <begin position="454"/>
        <end position="478"/>
    </location>
</feature>
<keyword evidence="4" id="KW-1185">Reference proteome</keyword>
<feature type="domain" description="F-box associated beta-propeller type 1" evidence="2">
    <location>
        <begin position="188"/>
        <end position="328"/>
    </location>
</feature>
<reference evidence="4" key="1">
    <citation type="journal article" date="2024" name="IScience">
        <title>Strigolactones Initiate the Formation of Haustorium-like Structures in Castilleja.</title>
        <authorList>
            <person name="Buerger M."/>
            <person name="Peterson D."/>
            <person name="Chory J."/>
        </authorList>
    </citation>
    <scope>NUCLEOTIDE SEQUENCE [LARGE SCALE GENOMIC DNA]</scope>
</reference>
<sequence>METEKMKGFLFDAAHEHFLDFEIHSTKANICHPKLKMLSNSKTSHKIDIIDFLSPSLGFFREKKAKAATFIPMGPANKGLFFKVAKSISSKLGYNNKISNNSFIPCSRYTPKPPHAHAQDQHTDGNSDNKLLFRQRYMNEDRDLHYFSMLRPDKNGLCFSPEENYSLTNHRFEKRSYPSCILGSFKGILCLEDEFQTGNVVLWNPVTDELKSLPPSSIEPSADVTYTFFSSAFGFDARSGDYKVIRCVQHRYETCDGDCCTVTHQFELYSLKNDSWRPILNPVDVEFPALCIPTNVNGSCYFNFNCDTVLSFDFADEVFSDLPLPPIPHVCFLCGIDGSTLDCIDYPMERDDRKRFDLWSWKNSECCWSKVDSFVVEGVNRPLLLWGRDKCFLEGNNLELLLFDLKTRELKSLGIKDSPPFKRPKTLVEIKLVSFVESTVSIKGQSKVGELHTEVRNKQSGSNKEGRSNNLTTSRVLC</sequence>
<evidence type="ECO:0000259" key="2">
    <source>
        <dbReference type="Pfam" id="PF07734"/>
    </source>
</evidence>
<comment type="caution">
    <text evidence="3">The sequence shown here is derived from an EMBL/GenBank/DDBJ whole genome shotgun (WGS) entry which is preliminary data.</text>
</comment>
<evidence type="ECO:0000313" key="3">
    <source>
        <dbReference type="EMBL" id="KAL3649098.1"/>
    </source>
</evidence>
<dbReference type="PANTHER" id="PTHR31672:SF13">
    <property type="entry name" value="F-BOX PROTEIN CPR30-LIKE"/>
    <property type="match status" value="1"/>
</dbReference>
<accession>A0ABD3E3Y1</accession>
<dbReference type="EMBL" id="JAVIJP010000007">
    <property type="protein sequence ID" value="KAL3649098.1"/>
    <property type="molecule type" value="Genomic_DNA"/>
</dbReference>
<dbReference type="SUPFAM" id="SSF50965">
    <property type="entry name" value="Galactose oxidase, central domain"/>
    <property type="match status" value="1"/>
</dbReference>
<dbReference type="InterPro" id="IPR050796">
    <property type="entry name" value="SCF_F-box_component"/>
</dbReference>
<evidence type="ECO:0000256" key="1">
    <source>
        <dbReference type="SAM" id="MobiDB-lite"/>
    </source>
</evidence>
<dbReference type="InterPro" id="IPR006527">
    <property type="entry name" value="F-box-assoc_dom_typ1"/>
</dbReference>
<dbReference type="NCBIfam" id="TIGR01640">
    <property type="entry name" value="F_box_assoc_1"/>
    <property type="match status" value="1"/>
</dbReference>
<organism evidence="3 4">
    <name type="scientific">Castilleja foliolosa</name>
    <dbReference type="NCBI Taxonomy" id="1961234"/>
    <lineage>
        <taxon>Eukaryota</taxon>
        <taxon>Viridiplantae</taxon>
        <taxon>Streptophyta</taxon>
        <taxon>Embryophyta</taxon>
        <taxon>Tracheophyta</taxon>
        <taxon>Spermatophyta</taxon>
        <taxon>Magnoliopsida</taxon>
        <taxon>eudicotyledons</taxon>
        <taxon>Gunneridae</taxon>
        <taxon>Pentapetalae</taxon>
        <taxon>asterids</taxon>
        <taxon>lamiids</taxon>
        <taxon>Lamiales</taxon>
        <taxon>Orobanchaceae</taxon>
        <taxon>Pedicularideae</taxon>
        <taxon>Castillejinae</taxon>
        <taxon>Castilleja</taxon>
    </lineage>
</organism>
<feature type="compositionally biased region" description="Polar residues" evidence="1">
    <location>
        <begin position="458"/>
        <end position="478"/>
    </location>
</feature>
<dbReference type="Pfam" id="PF07734">
    <property type="entry name" value="FBA_1"/>
    <property type="match status" value="1"/>
</dbReference>
<proteinExistence type="predicted"/>